<dbReference type="KEGG" id="dog:HP555_06985"/>
<dbReference type="InterPro" id="IPR002559">
    <property type="entry name" value="Transposase_11"/>
</dbReference>
<protein>
    <submittedName>
        <fullName evidence="3">IS5 family transposase</fullName>
    </submittedName>
</protein>
<keyword evidence="4" id="KW-1185">Reference proteome</keyword>
<reference evidence="3 4" key="1">
    <citation type="submission" date="2020-05" db="EMBL/GenBank/DDBJ databases">
        <title>Complete genome of Desulfobulbus oligotrophicus.</title>
        <authorList>
            <person name="Podar M."/>
        </authorList>
    </citation>
    <scope>NUCLEOTIDE SEQUENCE [LARGE SCALE GENOMIC DNA]</scope>
    <source>
        <strain evidence="3 4">Prop6</strain>
    </source>
</reference>
<dbReference type="Proteomes" id="UP000596092">
    <property type="component" value="Chromosome"/>
</dbReference>
<dbReference type="InterPro" id="IPR047710">
    <property type="entry name" value="Transpos_IS5-like"/>
</dbReference>
<gene>
    <name evidence="3" type="ORF">HP555_06985</name>
</gene>
<dbReference type="RefSeq" id="WP_199260926.1">
    <property type="nucleotide sequence ID" value="NZ_CP054140.1"/>
</dbReference>
<dbReference type="Pfam" id="PF05598">
    <property type="entry name" value="DUF772"/>
    <property type="match status" value="1"/>
</dbReference>
<sequence length="451" mass="51362">MQPKKQISSPQLDMFRNRLESILNHRHELYQLSRLIDWGVFESEFGKLYSEEGRPGLPIRLLVGLTYLSHAFNTSDEETVRRWVENPYHQYFCGEEYFCHALPIDPSSLSRWRKRIGEQGSELILKLTVQAGLASGAVAPTSLARVIVDTTVQEKAIAFPTDSRLYNRSRERLIKLAAVWGIRLRQSYSRLGRQALLKAGRYFHARQTRRARREVKRLKTYLGRVYRDIVRKIEGQQALGPVFHPELMLAGRLLTQQKQDKNKLYSLHAPEVECIAKGKAHKKYEFGVKVSVATANRDNFVVGMLAEPGNPYDGHTLGRAIEQVQRITGCLVERSFVDRGYRGHNLKDPQVLISGRRQGMTPQMKKELKRRSAVEPVIGHMKTDGKLGRNYLLGTLGDTINALLCGAGHNIRLILKKLRERLFLLFTGLLLVLWCRFDGQKKGAGAIVPAI</sequence>
<dbReference type="Pfam" id="PF01609">
    <property type="entry name" value="DDE_Tnp_1"/>
    <property type="match status" value="1"/>
</dbReference>
<dbReference type="GO" id="GO:0004803">
    <property type="term" value="F:transposase activity"/>
    <property type="evidence" value="ECO:0007669"/>
    <property type="project" value="InterPro"/>
</dbReference>
<dbReference type="AlphaFoldDB" id="A0A7T6AQM6"/>
<dbReference type="NCBIfam" id="NF033578">
    <property type="entry name" value="transpos_IS5_1"/>
    <property type="match status" value="1"/>
</dbReference>
<feature type="domain" description="Transposase IS4-like" evidence="1">
    <location>
        <begin position="277"/>
        <end position="387"/>
    </location>
</feature>
<proteinExistence type="predicted"/>
<accession>A0A7T6AQM6</accession>
<evidence type="ECO:0000313" key="3">
    <source>
        <dbReference type="EMBL" id="QQG65628.1"/>
    </source>
</evidence>
<dbReference type="EMBL" id="CP054140">
    <property type="protein sequence ID" value="QQG65628.1"/>
    <property type="molecule type" value="Genomic_DNA"/>
</dbReference>
<dbReference type="InterPro" id="IPR008490">
    <property type="entry name" value="Transposase_InsH_N"/>
</dbReference>
<evidence type="ECO:0000313" key="4">
    <source>
        <dbReference type="Proteomes" id="UP000596092"/>
    </source>
</evidence>
<dbReference type="PANTHER" id="PTHR33803:SF3">
    <property type="entry name" value="BLL1974 PROTEIN"/>
    <property type="match status" value="1"/>
</dbReference>
<feature type="domain" description="Transposase InsH N-terminal" evidence="2">
    <location>
        <begin position="19"/>
        <end position="115"/>
    </location>
</feature>
<dbReference type="GO" id="GO:0006313">
    <property type="term" value="P:DNA transposition"/>
    <property type="evidence" value="ECO:0007669"/>
    <property type="project" value="InterPro"/>
</dbReference>
<name>A0A7T6AQM6_9BACT</name>
<evidence type="ECO:0000259" key="1">
    <source>
        <dbReference type="Pfam" id="PF01609"/>
    </source>
</evidence>
<dbReference type="GO" id="GO:0003677">
    <property type="term" value="F:DNA binding"/>
    <property type="evidence" value="ECO:0007669"/>
    <property type="project" value="InterPro"/>
</dbReference>
<organism evidence="3 4">
    <name type="scientific">Desulfobulbus oligotrophicus</name>
    <dbReference type="NCBI Taxonomy" id="1909699"/>
    <lineage>
        <taxon>Bacteria</taxon>
        <taxon>Pseudomonadati</taxon>
        <taxon>Thermodesulfobacteriota</taxon>
        <taxon>Desulfobulbia</taxon>
        <taxon>Desulfobulbales</taxon>
        <taxon>Desulfobulbaceae</taxon>
        <taxon>Desulfobulbus</taxon>
    </lineage>
</organism>
<dbReference type="PANTHER" id="PTHR33803">
    <property type="entry name" value="IS1478 TRANSPOSASE"/>
    <property type="match status" value="1"/>
</dbReference>
<evidence type="ECO:0000259" key="2">
    <source>
        <dbReference type="Pfam" id="PF05598"/>
    </source>
</evidence>